<keyword evidence="4" id="KW-0804">Transcription</keyword>
<protein>
    <submittedName>
        <fullName evidence="6">HTH-type transcriptional activator IlvY</fullName>
    </submittedName>
</protein>
<dbReference type="Gene3D" id="3.40.190.10">
    <property type="entry name" value="Periplasmic binding protein-like II"/>
    <property type="match status" value="2"/>
</dbReference>
<accession>A0A2N5WWH7</accession>
<dbReference type="SUPFAM" id="SSF46785">
    <property type="entry name" value="Winged helix' DNA-binding domain"/>
    <property type="match status" value="1"/>
</dbReference>
<name>A0A2N5WWH7_9GAMM</name>
<reference evidence="6 7" key="1">
    <citation type="submission" date="2018-01" db="EMBL/GenBank/DDBJ databases">
        <title>The draft genome sequence of Halioglobus lutimaris HF004.</title>
        <authorList>
            <person name="Du Z.-J."/>
            <person name="Shi M.-J."/>
        </authorList>
    </citation>
    <scope>NUCLEOTIDE SEQUENCE [LARGE SCALE GENOMIC DNA]</scope>
    <source>
        <strain evidence="6 7">HF004</strain>
    </source>
</reference>
<keyword evidence="3" id="KW-0238">DNA-binding</keyword>
<gene>
    <name evidence="6" type="ORF">C0039_20760</name>
</gene>
<feature type="domain" description="HTH lysR-type" evidence="5">
    <location>
        <begin position="1"/>
        <end position="58"/>
    </location>
</feature>
<evidence type="ECO:0000313" key="6">
    <source>
        <dbReference type="EMBL" id="PLW66597.1"/>
    </source>
</evidence>
<dbReference type="OrthoDB" id="9803735at2"/>
<dbReference type="PANTHER" id="PTHR30126">
    <property type="entry name" value="HTH-TYPE TRANSCRIPTIONAL REGULATOR"/>
    <property type="match status" value="1"/>
</dbReference>
<proteinExistence type="inferred from homology"/>
<keyword evidence="7" id="KW-1185">Reference proteome</keyword>
<dbReference type="InterPro" id="IPR036390">
    <property type="entry name" value="WH_DNA-bd_sf"/>
</dbReference>
<organism evidence="6 7">
    <name type="scientific">Pseudohalioglobus lutimaris</name>
    <dbReference type="NCBI Taxonomy" id="1737061"/>
    <lineage>
        <taxon>Bacteria</taxon>
        <taxon>Pseudomonadati</taxon>
        <taxon>Pseudomonadota</taxon>
        <taxon>Gammaproteobacteria</taxon>
        <taxon>Cellvibrionales</taxon>
        <taxon>Halieaceae</taxon>
        <taxon>Pseudohalioglobus</taxon>
    </lineage>
</organism>
<evidence type="ECO:0000259" key="5">
    <source>
        <dbReference type="PROSITE" id="PS50931"/>
    </source>
</evidence>
<dbReference type="GO" id="GO:0000976">
    <property type="term" value="F:transcription cis-regulatory region binding"/>
    <property type="evidence" value="ECO:0007669"/>
    <property type="project" value="TreeGrafter"/>
</dbReference>
<evidence type="ECO:0000256" key="1">
    <source>
        <dbReference type="ARBA" id="ARBA00009437"/>
    </source>
</evidence>
<dbReference type="Proteomes" id="UP000235005">
    <property type="component" value="Unassembled WGS sequence"/>
</dbReference>
<dbReference type="Gene3D" id="1.10.10.10">
    <property type="entry name" value="Winged helix-like DNA-binding domain superfamily/Winged helix DNA-binding domain"/>
    <property type="match status" value="1"/>
</dbReference>
<dbReference type="InterPro" id="IPR005119">
    <property type="entry name" value="LysR_subst-bd"/>
</dbReference>
<evidence type="ECO:0000256" key="3">
    <source>
        <dbReference type="ARBA" id="ARBA00023125"/>
    </source>
</evidence>
<dbReference type="GO" id="GO:0003700">
    <property type="term" value="F:DNA-binding transcription factor activity"/>
    <property type="evidence" value="ECO:0007669"/>
    <property type="project" value="InterPro"/>
</dbReference>
<dbReference type="PANTHER" id="PTHR30126:SF81">
    <property type="entry name" value="HTH-TYPE TRANSCRIPTIONAL REGULATOR ILVY"/>
    <property type="match status" value="1"/>
</dbReference>
<dbReference type="EMBL" id="PKUS01000061">
    <property type="protein sequence ID" value="PLW66597.1"/>
    <property type="molecule type" value="Genomic_DNA"/>
</dbReference>
<comment type="caution">
    <text evidence="6">The sequence shown here is derived from an EMBL/GenBank/DDBJ whole genome shotgun (WGS) entry which is preliminary data.</text>
</comment>
<dbReference type="Pfam" id="PF00126">
    <property type="entry name" value="HTH_1"/>
    <property type="match status" value="1"/>
</dbReference>
<dbReference type="NCBIfam" id="NF008722">
    <property type="entry name" value="PRK11716.1"/>
    <property type="match status" value="1"/>
</dbReference>
<dbReference type="InterPro" id="IPR036388">
    <property type="entry name" value="WH-like_DNA-bd_sf"/>
</dbReference>
<dbReference type="FunFam" id="1.10.10.10:FF:000001">
    <property type="entry name" value="LysR family transcriptional regulator"/>
    <property type="match status" value="1"/>
</dbReference>
<dbReference type="Pfam" id="PF03466">
    <property type="entry name" value="LysR_substrate"/>
    <property type="match status" value="1"/>
</dbReference>
<sequence length="301" mass="32540">MDTRSLSIFLSVAETLSFSRSAESLFMSVSAVSRTISRVEDEVGQVLFQRDRRNVALTHAGTEFREFARRTLADWQQIQRSLDSEGTLSGEVSLYCSVTASHTLLAPILAAFRGTYPSVDIMMHTGDQADGVSRVLAGQDELAVTIRPLQLPQRMAFLPLVDSPLQFCMPALDCAVRDKVVAGLAAGTLDWEDFPLIVPERGTTKDLLDDWLREERIRPRIYAQVAGHEAIVAMVSLGLGVGIAPQLVIEASGPGLGVDIVPTDRGLPGLSIGLAGLRNRLDGPLVSALWGVAGQTYPQSL</sequence>
<evidence type="ECO:0000256" key="4">
    <source>
        <dbReference type="ARBA" id="ARBA00023163"/>
    </source>
</evidence>
<evidence type="ECO:0000313" key="7">
    <source>
        <dbReference type="Proteomes" id="UP000235005"/>
    </source>
</evidence>
<keyword evidence="2" id="KW-0805">Transcription regulation</keyword>
<dbReference type="PROSITE" id="PS50931">
    <property type="entry name" value="HTH_LYSR"/>
    <property type="match status" value="1"/>
</dbReference>
<dbReference type="AlphaFoldDB" id="A0A2N5WWH7"/>
<evidence type="ECO:0000256" key="2">
    <source>
        <dbReference type="ARBA" id="ARBA00023015"/>
    </source>
</evidence>
<dbReference type="InterPro" id="IPR000847">
    <property type="entry name" value="LysR_HTH_N"/>
</dbReference>
<comment type="similarity">
    <text evidence="1">Belongs to the LysR transcriptional regulatory family.</text>
</comment>
<dbReference type="SUPFAM" id="SSF53850">
    <property type="entry name" value="Periplasmic binding protein-like II"/>
    <property type="match status" value="1"/>
</dbReference>